<keyword evidence="5" id="KW-1185">Reference proteome</keyword>
<proteinExistence type="predicted"/>
<comment type="caution">
    <text evidence="2">The sequence shown here is derived from an EMBL/GenBank/DDBJ whole genome shotgun (WGS) entry which is preliminary data.</text>
</comment>
<evidence type="ECO:0000313" key="4">
    <source>
        <dbReference type="EMBL" id="CAF4317671.1"/>
    </source>
</evidence>
<dbReference type="AlphaFoldDB" id="A0A815NMN6"/>
<dbReference type="Proteomes" id="UP000682733">
    <property type="component" value="Unassembled WGS sequence"/>
</dbReference>
<gene>
    <name evidence="2" type="ORF">GPM918_LOCUS34400</name>
    <name evidence="1" type="ORF">OVA965_LOCUS24441</name>
    <name evidence="4" type="ORF">SRO942_LOCUS35097</name>
    <name evidence="3" type="ORF">TMI583_LOCUS25163</name>
</gene>
<evidence type="ECO:0000313" key="1">
    <source>
        <dbReference type="EMBL" id="CAF1210874.1"/>
    </source>
</evidence>
<accession>A0A815NMN6</accession>
<evidence type="ECO:0000313" key="3">
    <source>
        <dbReference type="EMBL" id="CAF4019821.1"/>
    </source>
</evidence>
<organism evidence="2 5">
    <name type="scientific">Didymodactylos carnosus</name>
    <dbReference type="NCBI Taxonomy" id="1234261"/>
    <lineage>
        <taxon>Eukaryota</taxon>
        <taxon>Metazoa</taxon>
        <taxon>Spiralia</taxon>
        <taxon>Gnathifera</taxon>
        <taxon>Rotifera</taxon>
        <taxon>Eurotatoria</taxon>
        <taxon>Bdelloidea</taxon>
        <taxon>Philodinida</taxon>
        <taxon>Philodinidae</taxon>
        <taxon>Didymodactylos</taxon>
    </lineage>
</organism>
<protein>
    <submittedName>
        <fullName evidence="2">Uncharacterized protein</fullName>
    </submittedName>
</protein>
<dbReference type="EMBL" id="CAJOBA010036270">
    <property type="protein sequence ID" value="CAF4019821.1"/>
    <property type="molecule type" value="Genomic_DNA"/>
</dbReference>
<dbReference type="Proteomes" id="UP000663829">
    <property type="component" value="Unassembled WGS sequence"/>
</dbReference>
<sequence length="103" mass="11332">MVLVVLVSLVCYKQQQLVGASRFGDELFQRLKDVGSDPLTKSLSPQTCSNVFELLSYPRKIIGISVRDIMPLRVKVEVQLTNPATSKTDVFSVDGLVCVSSTK</sequence>
<dbReference type="EMBL" id="CAJNOK010014736">
    <property type="protein sequence ID" value="CAF1210874.1"/>
    <property type="molecule type" value="Genomic_DNA"/>
</dbReference>
<dbReference type="EMBL" id="CAJNOQ010019036">
    <property type="protein sequence ID" value="CAF1441836.1"/>
    <property type="molecule type" value="Genomic_DNA"/>
</dbReference>
<dbReference type="EMBL" id="CAJOBC010084478">
    <property type="protein sequence ID" value="CAF4317671.1"/>
    <property type="molecule type" value="Genomic_DNA"/>
</dbReference>
<reference evidence="2" key="1">
    <citation type="submission" date="2021-02" db="EMBL/GenBank/DDBJ databases">
        <authorList>
            <person name="Nowell W R."/>
        </authorList>
    </citation>
    <scope>NUCLEOTIDE SEQUENCE</scope>
</reference>
<name>A0A815NMN6_9BILA</name>
<evidence type="ECO:0000313" key="2">
    <source>
        <dbReference type="EMBL" id="CAF1441836.1"/>
    </source>
</evidence>
<dbReference type="Proteomes" id="UP000681722">
    <property type="component" value="Unassembled WGS sequence"/>
</dbReference>
<evidence type="ECO:0000313" key="5">
    <source>
        <dbReference type="Proteomes" id="UP000663829"/>
    </source>
</evidence>
<dbReference type="Proteomes" id="UP000677228">
    <property type="component" value="Unassembled WGS sequence"/>
</dbReference>